<gene>
    <name evidence="8" type="ORF">CC85DRAFT_286117</name>
</gene>
<accession>A0A0J0XLA0</accession>
<keyword evidence="4 7" id="KW-1133">Transmembrane helix</keyword>
<evidence type="ECO:0000256" key="3">
    <source>
        <dbReference type="ARBA" id="ARBA00022692"/>
    </source>
</evidence>
<dbReference type="AlphaFoldDB" id="A0A0J0XLA0"/>
<feature type="region of interest" description="Disordered" evidence="6">
    <location>
        <begin position="251"/>
        <end position="291"/>
    </location>
</feature>
<keyword evidence="5 7" id="KW-0472">Membrane</keyword>
<dbReference type="RefSeq" id="XP_018278366.1">
    <property type="nucleotide sequence ID" value="XM_018423393.1"/>
</dbReference>
<evidence type="ECO:0000256" key="4">
    <source>
        <dbReference type="ARBA" id="ARBA00022989"/>
    </source>
</evidence>
<organism evidence="8 9">
    <name type="scientific">Cutaneotrichosporon oleaginosum</name>
    <dbReference type="NCBI Taxonomy" id="879819"/>
    <lineage>
        <taxon>Eukaryota</taxon>
        <taxon>Fungi</taxon>
        <taxon>Dikarya</taxon>
        <taxon>Basidiomycota</taxon>
        <taxon>Agaricomycotina</taxon>
        <taxon>Tremellomycetes</taxon>
        <taxon>Trichosporonales</taxon>
        <taxon>Trichosporonaceae</taxon>
        <taxon>Cutaneotrichosporon</taxon>
    </lineage>
</organism>
<evidence type="ECO:0000256" key="2">
    <source>
        <dbReference type="ARBA" id="ARBA00007322"/>
    </source>
</evidence>
<sequence length="291" mass="30970">MAPVIDPHFVWAFGHVTVLINAAYIIVQTLLFRGTPNIPYRLLYMGALLSYSIVVFKSLGKPTGMPWVRRAFVDENAQYALLAFYWLISKAIGITILPFATFSLFHCATFIRTNVLPKFSPKVTAGQQRPPPNWADSLGPKIQQLVKGNYDQAMNFVAYSELVILLRVFVGAITWRSSFIAPIFLAHFIRLRYHASLFTRHAVNTVGAKIDGLVAGKAPAVQNGWATAKRILGQWGGGQLVPGAQPAARPAAAGARAPGAAGTAAGASTGTATGAAPAAGAPGTTGATRRA</sequence>
<dbReference type="GO" id="GO:0071786">
    <property type="term" value="P:endoplasmic reticulum tubular network organization"/>
    <property type="evidence" value="ECO:0007669"/>
    <property type="project" value="TreeGrafter"/>
</dbReference>
<evidence type="ECO:0000256" key="6">
    <source>
        <dbReference type="SAM" id="MobiDB-lite"/>
    </source>
</evidence>
<dbReference type="STRING" id="879819.A0A0J0XLA0"/>
<protein>
    <submittedName>
        <fullName evidence="8">Putative endoplasmic reticulum protein</fullName>
    </submittedName>
</protein>
<evidence type="ECO:0000313" key="9">
    <source>
        <dbReference type="Proteomes" id="UP000053611"/>
    </source>
</evidence>
<comment type="similarity">
    <text evidence="2">Belongs to the PER33/POM33 family.</text>
</comment>
<feature type="transmembrane region" description="Helical" evidence="7">
    <location>
        <begin position="38"/>
        <end position="59"/>
    </location>
</feature>
<dbReference type="InterPro" id="IPR051645">
    <property type="entry name" value="PER33/POM33_regulator"/>
</dbReference>
<feature type="transmembrane region" description="Helical" evidence="7">
    <location>
        <begin position="164"/>
        <end position="189"/>
    </location>
</feature>
<feature type="transmembrane region" description="Helical" evidence="7">
    <location>
        <begin position="9"/>
        <end position="32"/>
    </location>
</feature>
<dbReference type="Proteomes" id="UP000053611">
    <property type="component" value="Unassembled WGS sequence"/>
</dbReference>
<dbReference type="Pfam" id="PF03661">
    <property type="entry name" value="TMEM33_Pom33"/>
    <property type="match status" value="1"/>
</dbReference>
<comment type="subcellular location">
    <subcellularLocation>
        <location evidence="1">Membrane</location>
        <topology evidence="1">Multi-pass membrane protein</topology>
    </subcellularLocation>
</comment>
<dbReference type="OrthoDB" id="5581259at2759"/>
<reference evidence="8 9" key="1">
    <citation type="submission" date="2015-03" db="EMBL/GenBank/DDBJ databases">
        <title>Genomics and transcriptomics of the oil-accumulating basidiomycete yeast T. oleaginosus allow insights into substrate utilization and the diverse evolutionary trajectories of mating systems in fungi.</title>
        <authorList>
            <consortium name="DOE Joint Genome Institute"/>
            <person name="Kourist R."/>
            <person name="Kracht O."/>
            <person name="Bracharz F."/>
            <person name="Lipzen A."/>
            <person name="Nolan M."/>
            <person name="Ohm R."/>
            <person name="Grigoriev I."/>
            <person name="Sun S."/>
            <person name="Heitman J."/>
            <person name="Bruck T."/>
            <person name="Nowrousian M."/>
        </authorList>
    </citation>
    <scope>NUCLEOTIDE SEQUENCE [LARGE SCALE GENOMIC DNA]</scope>
    <source>
        <strain evidence="8 9">IBC0246</strain>
    </source>
</reference>
<dbReference type="EMBL" id="KQ087212">
    <property type="protein sequence ID" value="KLT41875.1"/>
    <property type="molecule type" value="Genomic_DNA"/>
</dbReference>
<dbReference type="GeneID" id="28983996"/>
<dbReference type="GO" id="GO:0016020">
    <property type="term" value="C:membrane"/>
    <property type="evidence" value="ECO:0007669"/>
    <property type="project" value="UniProtKB-SubCell"/>
</dbReference>
<evidence type="ECO:0000256" key="1">
    <source>
        <dbReference type="ARBA" id="ARBA00004141"/>
    </source>
</evidence>
<keyword evidence="3 7" id="KW-0812">Transmembrane</keyword>
<evidence type="ECO:0000256" key="7">
    <source>
        <dbReference type="SAM" id="Phobius"/>
    </source>
</evidence>
<keyword evidence="9" id="KW-1185">Reference proteome</keyword>
<evidence type="ECO:0000256" key="5">
    <source>
        <dbReference type="ARBA" id="ARBA00023136"/>
    </source>
</evidence>
<dbReference type="InterPro" id="IPR005344">
    <property type="entry name" value="TMEM33/Pom33"/>
</dbReference>
<proteinExistence type="inferred from homology"/>
<dbReference type="PANTHER" id="PTHR12703:SF4">
    <property type="entry name" value="TRANSMEMBRANE PROTEIN 33"/>
    <property type="match status" value="1"/>
</dbReference>
<name>A0A0J0XLA0_9TREE</name>
<dbReference type="GO" id="GO:0061024">
    <property type="term" value="P:membrane organization"/>
    <property type="evidence" value="ECO:0007669"/>
    <property type="project" value="TreeGrafter"/>
</dbReference>
<dbReference type="PANTHER" id="PTHR12703">
    <property type="entry name" value="TRANSMEMBRANE PROTEIN 33"/>
    <property type="match status" value="1"/>
</dbReference>
<dbReference type="GO" id="GO:0005783">
    <property type="term" value="C:endoplasmic reticulum"/>
    <property type="evidence" value="ECO:0007669"/>
    <property type="project" value="TreeGrafter"/>
</dbReference>
<evidence type="ECO:0000313" key="8">
    <source>
        <dbReference type="EMBL" id="KLT41875.1"/>
    </source>
</evidence>
<feature type="transmembrane region" description="Helical" evidence="7">
    <location>
        <begin position="79"/>
        <end position="100"/>
    </location>
</feature>